<dbReference type="PANTHER" id="PTHR43690">
    <property type="entry name" value="NARDILYSIN"/>
    <property type="match status" value="1"/>
</dbReference>
<keyword evidence="13" id="KW-1185">Reference proteome</keyword>
<feature type="signal peptide" evidence="9">
    <location>
        <begin position="1"/>
        <end position="21"/>
    </location>
</feature>
<feature type="domain" description="Peptidase M16 C-terminal" evidence="11">
    <location>
        <begin position="716"/>
        <end position="891"/>
    </location>
</feature>
<keyword evidence="3" id="KW-0645">Protease</keyword>
<feature type="chain" id="PRO_5031223036" evidence="9">
    <location>
        <begin position="22"/>
        <end position="967"/>
    </location>
</feature>
<reference evidence="12 13" key="1">
    <citation type="submission" date="2020-04" db="EMBL/GenBank/DDBJ databases">
        <title>Vibrio sp. SM6, a novel species isolated from seawater.</title>
        <authorList>
            <person name="Wang X."/>
        </authorList>
    </citation>
    <scope>NUCLEOTIDE SEQUENCE [LARGE SCALE GENOMIC DNA]</scope>
    <source>
        <strain evidence="12 13">SM6</strain>
    </source>
</reference>
<dbReference type="EMBL" id="JABAIK010000003">
    <property type="protein sequence ID" value="NLS12005.1"/>
    <property type="molecule type" value="Genomic_DNA"/>
</dbReference>
<evidence type="ECO:0000256" key="8">
    <source>
        <dbReference type="RuleBase" id="RU004447"/>
    </source>
</evidence>
<dbReference type="SUPFAM" id="SSF63411">
    <property type="entry name" value="LuxS/MPP-like metallohydrolase"/>
    <property type="match status" value="4"/>
</dbReference>
<dbReference type="Pfam" id="PF00675">
    <property type="entry name" value="Peptidase_M16"/>
    <property type="match status" value="1"/>
</dbReference>
<accession>A0A7X8TNI0</accession>
<comment type="similarity">
    <text evidence="2 8">Belongs to the peptidase M16 family.</text>
</comment>
<dbReference type="AlphaFoldDB" id="A0A7X8TNI0"/>
<dbReference type="Pfam" id="PF05193">
    <property type="entry name" value="Peptidase_M16_C"/>
    <property type="match status" value="2"/>
</dbReference>
<evidence type="ECO:0000313" key="13">
    <source>
        <dbReference type="Proteomes" id="UP000535589"/>
    </source>
</evidence>
<keyword evidence="9" id="KW-0732">Signal</keyword>
<dbReference type="PANTHER" id="PTHR43690:SF17">
    <property type="entry name" value="PROTEIN YHJJ"/>
    <property type="match status" value="1"/>
</dbReference>
<feature type="domain" description="Peptidase M16 N-terminal" evidence="10">
    <location>
        <begin position="63"/>
        <end position="185"/>
    </location>
</feature>
<name>A0A7X8TNI0_9VIBR</name>
<dbReference type="InterPro" id="IPR011249">
    <property type="entry name" value="Metalloenz_LuxS/M16"/>
</dbReference>
<evidence type="ECO:0000256" key="9">
    <source>
        <dbReference type="SAM" id="SignalP"/>
    </source>
</evidence>
<dbReference type="GO" id="GO:0046872">
    <property type="term" value="F:metal ion binding"/>
    <property type="evidence" value="ECO:0007669"/>
    <property type="project" value="UniProtKB-KW"/>
</dbReference>
<evidence type="ECO:0000313" key="12">
    <source>
        <dbReference type="EMBL" id="NLS12005.1"/>
    </source>
</evidence>
<organism evidence="12 13">
    <name type="scientific">Vibrio agarilyticus</name>
    <dbReference type="NCBI Taxonomy" id="2726741"/>
    <lineage>
        <taxon>Bacteria</taxon>
        <taxon>Pseudomonadati</taxon>
        <taxon>Pseudomonadota</taxon>
        <taxon>Gammaproteobacteria</taxon>
        <taxon>Vibrionales</taxon>
        <taxon>Vibrionaceae</taxon>
        <taxon>Vibrio</taxon>
    </lineage>
</organism>
<evidence type="ECO:0000256" key="4">
    <source>
        <dbReference type="ARBA" id="ARBA00022723"/>
    </source>
</evidence>
<dbReference type="Proteomes" id="UP000535589">
    <property type="component" value="Unassembled WGS sequence"/>
</dbReference>
<dbReference type="InterPro" id="IPR001431">
    <property type="entry name" value="Pept_M16_Zn_BS"/>
</dbReference>
<dbReference type="InterPro" id="IPR011765">
    <property type="entry name" value="Pept_M16_N"/>
</dbReference>
<dbReference type="PROSITE" id="PS00143">
    <property type="entry name" value="INSULINASE"/>
    <property type="match status" value="1"/>
</dbReference>
<gene>
    <name evidence="12" type="ORF">HGP28_03750</name>
</gene>
<dbReference type="InterPro" id="IPR007863">
    <property type="entry name" value="Peptidase_M16_C"/>
</dbReference>
<keyword evidence="5" id="KW-0378">Hydrolase</keyword>
<dbReference type="GO" id="GO:0004222">
    <property type="term" value="F:metalloendopeptidase activity"/>
    <property type="evidence" value="ECO:0007669"/>
    <property type="project" value="InterPro"/>
</dbReference>
<keyword evidence="4" id="KW-0479">Metal-binding</keyword>
<proteinExistence type="inferred from homology"/>
<evidence type="ECO:0000256" key="1">
    <source>
        <dbReference type="ARBA" id="ARBA00001947"/>
    </source>
</evidence>
<keyword evidence="7" id="KW-0482">Metalloprotease</keyword>
<evidence type="ECO:0000256" key="6">
    <source>
        <dbReference type="ARBA" id="ARBA00022833"/>
    </source>
</evidence>
<comment type="cofactor">
    <cofactor evidence="1">
        <name>Zn(2+)</name>
        <dbReference type="ChEBI" id="CHEBI:29105"/>
    </cofactor>
</comment>
<dbReference type="Gene3D" id="3.30.830.10">
    <property type="entry name" value="Metalloenzyme, LuxS/M16 peptidase-like"/>
    <property type="match status" value="4"/>
</dbReference>
<keyword evidence="6" id="KW-0862">Zinc</keyword>
<sequence>MTSKFPLFPVAAAICSGVFLAACQPLSKSVTAQSAITPPVVASATLQERRDIERGTLSNGLRYVLVQNPRPQNRLSLQLVVHAGSLDEADDQQGIAHLVEHMAFNGTKAFPANQLIKRQEALGMAFGRDVNAMTEHYTTSYIMHLPSADTAMVDEGLYMLAQQVSALQFDAQELEKERPVVQEEWRSGLGMRARMGRANRDILLAGSRFAERAPIGDMAIVNTVPVARVKDYWQDWYHPNNMTLLVVGDIERSALESALETHFASLPAQPLPPRHDLALPLDNQTRVETIVDDEITTSVLSLNFRVPSPQPQNEAQLRDALVHGVMMSMLNKRLREQFRVEGEHISTMMAMSQPLATDYRNNRVVVLLTEDAFEPALAQAFAELSRFAAHGFAQVDLDAVRQSRIASEWQNADALQHTTNRRVLMSLFNRLRFQSPLLDPTAHAEVVERLLTSVSLAEINQRFAALIAKQKPLVIAQIHSKSVEKVPTNTVLTDLWQSALTTPPPSLQATQVSRPLLTQSLPDVAIVDYQRHGTDSDLTQKNSNSDSSDVHIWTLANGTQVWFQASDDTPNQLSVRYQGWGGTAHLPVSLGRAAQQLRQMSRFGYGGLNAEQLATLNAPFSNRLITFVSEDQHGFVGSSDRDSLENLLQNAYLQLTQPQIDEAIWQTSKNLMARGIENRLGSPNGQFNTAIDTLRYQHNPLKLPLTHAELDAIAAQDLLTAWHTLFGNANQHQLVIVGDASPEHIIDVAARYLGNLPSQTSQPQYRPITLAPLASGAHQVRLAAGSEPLAATSLLFNQPMAFQQQSDNLTSLASRVVAVRLRNALREDEGGVYSVRFGIRLDRARQQVHGLIGYGHEPERADELRDKAQAVLAQVIEQGVTQQELEQVKAQARQVLTPDAISDRMRLAWLSDSARFGDSMTPRQDYLRWLDAMTLDQVNYFIASVLSTENWIDATLVPSPQPSTVAE</sequence>
<dbReference type="PROSITE" id="PS51257">
    <property type="entry name" value="PROKAR_LIPOPROTEIN"/>
    <property type="match status" value="1"/>
</dbReference>
<evidence type="ECO:0000259" key="11">
    <source>
        <dbReference type="Pfam" id="PF05193"/>
    </source>
</evidence>
<evidence type="ECO:0000256" key="7">
    <source>
        <dbReference type="ARBA" id="ARBA00023049"/>
    </source>
</evidence>
<evidence type="ECO:0000256" key="3">
    <source>
        <dbReference type="ARBA" id="ARBA00022670"/>
    </source>
</evidence>
<evidence type="ECO:0000256" key="2">
    <source>
        <dbReference type="ARBA" id="ARBA00007261"/>
    </source>
</evidence>
<evidence type="ECO:0000256" key="5">
    <source>
        <dbReference type="ARBA" id="ARBA00022801"/>
    </source>
</evidence>
<comment type="caution">
    <text evidence="12">The sequence shown here is derived from an EMBL/GenBank/DDBJ whole genome shotgun (WGS) entry which is preliminary data.</text>
</comment>
<evidence type="ECO:0000259" key="10">
    <source>
        <dbReference type="Pfam" id="PF00675"/>
    </source>
</evidence>
<feature type="domain" description="Peptidase M16 C-terminal" evidence="11">
    <location>
        <begin position="226"/>
        <end position="402"/>
    </location>
</feature>
<dbReference type="RefSeq" id="WP_168835121.1">
    <property type="nucleotide sequence ID" value="NZ_JABAIK010000003.1"/>
</dbReference>
<protein>
    <submittedName>
        <fullName evidence="12">Insulinase family protein</fullName>
    </submittedName>
</protein>
<dbReference type="GO" id="GO:0006508">
    <property type="term" value="P:proteolysis"/>
    <property type="evidence" value="ECO:0007669"/>
    <property type="project" value="UniProtKB-KW"/>
</dbReference>
<dbReference type="InterPro" id="IPR050626">
    <property type="entry name" value="Peptidase_M16"/>
</dbReference>